<name>A0ABU3T257_9ALTE</name>
<dbReference type="InterPro" id="IPR042258">
    <property type="entry name" value="DGOK_N"/>
</dbReference>
<dbReference type="Gene3D" id="3.30.420.310">
    <property type="entry name" value="2-keto-3-deoxy-galactonokinase, C-terminal domain"/>
    <property type="match status" value="1"/>
</dbReference>
<proteinExistence type="predicted"/>
<accession>A0ABU3T257</accession>
<protein>
    <submittedName>
        <fullName evidence="1">2-dehydro-3-deoxygalactonokinase</fullName>
    </submittedName>
</protein>
<evidence type="ECO:0000313" key="2">
    <source>
        <dbReference type="Proteomes" id="UP001247805"/>
    </source>
</evidence>
<evidence type="ECO:0000313" key="1">
    <source>
        <dbReference type="EMBL" id="MDU0356323.1"/>
    </source>
</evidence>
<comment type="caution">
    <text evidence="1">The sequence shown here is derived from an EMBL/GenBank/DDBJ whole genome shotgun (WGS) entry which is preliminary data.</text>
</comment>
<dbReference type="Proteomes" id="UP001247805">
    <property type="component" value="Unassembled WGS sequence"/>
</dbReference>
<dbReference type="Pfam" id="PF05035">
    <property type="entry name" value="DGOK"/>
    <property type="match status" value="1"/>
</dbReference>
<dbReference type="RefSeq" id="WP_316027815.1">
    <property type="nucleotide sequence ID" value="NZ_JAWDIO010000002.1"/>
</dbReference>
<keyword evidence="2" id="KW-1185">Reference proteome</keyword>
<dbReference type="EMBL" id="JAWDIO010000002">
    <property type="protein sequence ID" value="MDU0356323.1"/>
    <property type="molecule type" value="Genomic_DNA"/>
</dbReference>
<dbReference type="InterPro" id="IPR007729">
    <property type="entry name" value="DGOK"/>
</dbReference>
<organism evidence="1 2">
    <name type="scientific">Paraglaciecola aquimarina</name>
    <dbReference type="NCBI Taxonomy" id="1235557"/>
    <lineage>
        <taxon>Bacteria</taxon>
        <taxon>Pseudomonadati</taxon>
        <taxon>Pseudomonadota</taxon>
        <taxon>Gammaproteobacteria</taxon>
        <taxon>Alteromonadales</taxon>
        <taxon>Alteromonadaceae</taxon>
        <taxon>Paraglaciecola</taxon>
    </lineage>
</organism>
<sequence>MNEVQVSYLVVDWGSTNFRAFAMDNTNQLVESKEAPLGLLQVQDGKFAETLETLLAAWLTDYKTLPIFMAGMIGSLKGWVNVDYVQTPAGAHDLVKKAHRFALPWGPEAVILPCVCHNYEGDNYDVMRGEEVQIFGLANVLQMDDFNAILLGDT</sequence>
<dbReference type="Gene3D" id="3.30.420.300">
    <property type="entry name" value="2-keto-3-deoxy-galactonokinase, substrate binding domain"/>
    <property type="match status" value="1"/>
</dbReference>
<dbReference type="InterPro" id="IPR042257">
    <property type="entry name" value="DGOK_C"/>
</dbReference>
<gene>
    <name evidence="1" type="ORF">RS130_22700</name>
</gene>
<reference evidence="1 2" key="1">
    <citation type="submission" date="2023-10" db="EMBL/GenBank/DDBJ databases">
        <title>Glaciecola aquimarina strain GGW-M5 nov., isolated from a coastal seawater.</title>
        <authorList>
            <person name="Bayburt H."/>
            <person name="Kim J.M."/>
            <person name="Choi B.J."/>
            <person name="Jeon C.O."/>
        </authorList>
    </citation>
    <scope>NUCLEOTIDE SEQUENCE [LARGE SCALE GENOMIC DNA]</scope>
    <source>
        <strain evidence="1 2">KCTC 32108</strain>
    </source>
</reference>